<name>A0ACD0P8C7_9BASI</name>
<accession>A0ACD0P8C7</accession>
<gene>
    <name evidence="1" type="ORF">IE53DRAFT_383148</name>
</gene>
<proteinExistence type="predicted"/>
<protein>
    <submittedName>
        <fullName evidence="1">Uncharacterized protein</fullName>
    </submittedName>
</protein>
<organism evidence="1 2">
    <name type="scientific">Violaceomyces palustris</name>
    <dbReference type="NCBI Taxonomy" id="1673888"/>
    <lineage>
        <taxon>Eukaryota</taxon>
        <taxon>Fungi</taxon>
        <taxon>Dikarya</taxon>
        <taxon>Basidiomycota</taxon>
        <taxon>Ustilaginomycotina</taxon>
        <taxon>Ustilaginomycetes</taxon>
        <taxon>Violaceomycetales</taxon>
        <taxon>Violaceomycetaceae</taxon>
        <taxon>Violaceomyces</taxon>
    </lineage>
</organism>
<evidence type="ECO:0000313" key="1">
    <source>
        <dbReference type="EMBL" id="PWN54300.1"/>
    </source>
</evidence>
<reference evidence="1 2" key="1">
    <citation type="journal article" date="2018" name="Mol. Biol. Evol.">
        <title>Broad Genomic Sampling Reveals a Smut Pathogenic Ancestry of the Fungal Clade Ustilaginomycotina.</title>
        <authorList>
            <person name="Kijpornyongpan T."/>
            <person name="Mondo S.J."/>
            <person name="Barry K."/>
            <person name="Sandor L."/>
            <person name="Lee J."/>
            <person name="Lipzen A."/>
            <person name="Pangilinan J."/>
            <person name="LaButti K."/>
            <person name="Hainaut M."/>
            <person name="Henrissat B."/>
            <person name="Grigoriev I.V."/>
            <person name="Spatafora J.W."/>
            <person name="Aime M.C."/>
        </authorList>
    </citation>
    <scope>NUCLEOTIDE SEQUENCE [LARGE SCALE GENOMIC DNA]</scope>
    <source>
        <strain evidence="1 2">SA 807</strain>
    </source>
</reference>
<dbReference type="Proteomes" id="UP000245626">
    <property type="component" value="Unassembled WGS sequence"/>
</dbReference>
<evidence type="ECO:0000313" key="2">
    <source>
        <dbReference type="Proteomes" id="UP000245626"/>
    </source>
</evidence>
<keyword evidence="2" id="KW-1185">Reference proteome</keyword>
<sequence>MAGGGDYKPVKFDPAIERYTEMQATMYQRFRVTPKNLSVILTWGVAFPLLTFFGAQYFDNRYALRAKGREDSLLRKAPSAPESSE</sequence>
<dbReference type="EMBL" id="KZ819689">
    <property type="protein sequence ID" value="PWN54300.1"/>
    <property type="molecule type" value="Genomic_DNA"/>
</dbReference>